<proteinExistence type="predicted"/>
<evidence type="ECO:0000313" key="3">
    <source>
        <dbReference type="Proteomes" id="UP000572007"/>
    </source>
</evidence>
<feature type="transmembrane region" description="Helical" evidence="1">
    <location>
        <begin position="49"/>
        <end position="68"/>
    </location>
</feature>
<comment type="caution">
    <text evidence="2">The sequence shown here is derived from an EMBL/GenBank/DDBJ whole genome shotgun (WGS) entry which is preliminary data.</text>
</comment>
<evidence type="ECO:0000256" key="1">
    <source>
        <dbReference type="SAM" id="Phobius"/>
    </source>
</evidence>
<keyword evidence="1" id="KW-1133">Transmembrane helix</keyword>
<feature type="transmembrane region" description="Helical" evidence="1">
    <location>
        <begin position="23"/>
        <end position="42"/>
    </location>
</feature>
<dbReference type="EMBL" id="JAAXOM010000004">
    <property type="protein sequence ID" value="NKX88876.1"/>
    <property type="molecule type" value="Genomic_DNA"/>
</dbReference>
<accession>A0A846W844</accession>
<sequence length="70" mass="7225">MFIFGVAAKLADAAYPAVDVPAGSLFGLLTVTAASVICLLAWKRSPRSLGAALGLSVILLFSALFWALSL</sequence>
<dbReference type="Proteomes" id="UP000572007">
    <property type="component" value="Unassembled WGS sequence"/>
</dbReference>
<keyword evidence="3" id="KW-1185">Reference proteome</keyword>
<keyword evidence="1" id="KW-0472">Membrane</keyword>
<protein>
    <submittedName>
        <fullName evidence="2">Uncharacterized protein</fullName>
    </submittedName>
</protein>
<keyword evidence="1" id="KW-0812">Transmembrane</keyword>
<organism evidence="2 3">
    <name type="scientific">Nocardia coubleae</name>
    <dbReference type="NCBI Taxonomy" id="356147"/>
    <lineage>
        <taxon>Bacteria</taxon>
        <taxon>Bacillati</taxon>
        <taxon>Actinomycetota</taxon>
        <taxon>Actinomycetes</taxon>
        <taxon>Mycobacteriales</taxon>
        <taxon>Nocardiaceae</taxon>
        <taxon>Nocardia</taxon>
    </lineage>
</organism>
<dbReference type="RefSeq" id="WP_157104955.1">
    <property type="nucleotide sequence ID" value="NZ_JAAXOM010000004.1"/>
</dbReference>
<gene>
    <name evidence="2" type="ORF">HGA10_16365</name>
</gene>
<evidence type="ECO:0000313" key="2">
    <source>
        <dbReference type="EMBL" id="NKX88876.1"/>
    </source>
</evidence>
<reference evidence="2 3" key="1">
    <citation type="submission" date="2020-04" db="EMBL/GenBank/DDBJ databases">
        <title>MicrobeNet Type strains.</title>
        <authorList>
            <person name="Nicholson A.C."/>
        </authorList>
    </citation>
    <scope>NUCLEOTIDE SEQUENCE [LARGE SCALE GENOMIC DNA]</scope>
    <source>
        <strain evidence="2 3">DSM 44960</strain>
    </source>
</reference>
<dbReference type="AlphaFoldDB" id="A0A846W844"/>
<name>A0A846W844_9NOCA</name>